<sequence length="48" mass="5831">MPQVSPMDWLILSMTMMMSIHMLPKFSYTQKNNKNKKLISNKTIEWKW</sequence>
<organism evidence="2">
    <name type="scientific">Unionicola parkeri</name>
    <dbReference type="NCBI Taxonomy" id="350891"/>
    <lineage>
        <taxon>Eukaryota</taxon>
        <taxon>Metazoa</taxon>
        <taxon>Ecdysozoa</taxon>
        <taxon>Arthropoda</taxon>
        <taxon>Chelicerata</taxon>
        <taxon>Arachnida</taxon>
        <taxon>Acari</taxon>
        <taxon>Acariformes</taxon>
        <taxon>Trombidiformes</taxon>
        <taxon>Prostigmata</taxon>
        <taxon>Anystina</taxon>
        <taxon>Parasitengona</taxon>
        <taxon>Hydracarina</taxon>
        <taxon>Hygrobatoidea</taxon>
        <taxon>Unionicolidae</taxon>
        <taxon>Unionicolinae</taxon>
        <taxon>Unionicola</taxon>
        <taxon>Unionicolides</taxon>
    </lineage>
</organism>
<dbReference type="RefSeq" id="YP_004021459.1">
    <property type="nucleotide sequence ID" value="NC_014683.1"/>
</dbReference>
<proteinExistence type="predicted"/>
<name>E3W3L6_9ACAR</name>
<evidence type="ECO:0000313" key="2">
    <source>
        <dbReference type="EMBL" id="ADP01826.1"/>
    </source>
</evidence>
<accession>E3W3L6</accession>
<feature type="transmembrane region" description="Helical" evidence="1">
    <location>
        <begin position="6"/>
        <end position="24"/>
    </location>
</feature>
<evidence type="ECO:0000256" key="1">
    <source>
        <dbReference type="SAM" id="Phobius"/>
    </source>
</evidence>
<gene>
    <name evidence="2" type="primary">atp8</name>
</gene>
<dbReference type="EMBL" id="HQ386015">
    <property type="protein sequence ID" value="ADP01826.1"/>
    <property type="molecule type" value="Genomic_DNA"/>
</dbReference>
<keyword evidence="1" id="KW-0472">Membrane</keyword>
<keyword evidence="1" id="KW-0812">Transmembrane</keyword>
<dbReference type="CTD" id="4509"/>
<dbReference type="AlphaFoldDB" id="E3W3L6"/>
<keyword evidence="2" id="KW-0496">Mitochondrion</keyword>
<geneLocation type="mitochondrion" evidence="2"/>
<protein>
    <submittedName>
        <fullName evidence="2">ATP synthase subunit 8</fullName>
    </submittedName>
</protein>
<dbReference type="GeneID" id="9978262"/>
<reference evidence="2" key="1">
    <citation type="journal article" date="2011" name="Exp. Appl. Acarol.">
        <title>Mitochondrial genome sequence of Unionicola parkeri (Acari: Trombidiformes: Unionicolidae): molecular synapomorphies between closely-related Unionicola gill mites.</title>
        <authorList>
            <person name="Edwards D.D."/>
            <person name="Jackson L.E."/>
            <person name="Johnson A.J."/>
            <person name="Ernsting B.R."/>
        </authorList>
    </citation>
    <scope>NUCLEOTIDE SEQUENCE</scope>
</reference>
<keyword evidence="1" id="KW-1133">Transmembrane helix</keyword>